<evidence type="ECO:0000256" key="1">
    <source>
        <dbReference type="ARBA" id="ARBA00022723"/>
    </source>
</evidence>
<dbReference type="GO" id="GO:0047499">
    <property type="term" value="F:calcium-independent phospholipase A2 activity"/>
    <property type="evidence" value="ECO:0007669"/>
    <property type="project" value="TreeGrafter"/>
</dbReference>
<evidence type="ECO:0000256" key="4">
    <source>
        <dbReference type="ARBA" id="ARBA00022833"/>
    </source>
</evidence>
<dbReference type="GO" id="GO:0016042">
    <property type="term" value="P:lipid catabolic process"/>
    <property type="evidence" value="ECO:0007669"/>
    <property type="project" value="UniProtKB-UniRule"/>
</dbReference>
<dbReference type="GO" id="GO:0046486">
    <property type="term" value="P:glycerolipid metabolic process"/>
    <property type="evidence" value="ECO:0007669"/>
    <property type="project" value="UniProtKB-ARBA"/>
</dbReference>
<feature type="active site" description="Proton acceptor" evidence="8">
    <location>
        <position position="1185"/>
    </location>
</feature>
<organism evidence="13">
    <name type="scientific">Dissoconium aciculare CBS 342.82</name>
    <dbReference type="NCBI Taxonomy" id="1314786"/>
    <lineage>
        <taxon>Eukaryota</taxon>
        <taxon>Fungi</taxon>
        <taxon>Dikarya</taxon>
        <taxon>Ascomycota</taxon>
        <taxon>Pezizomycotina</taxon>
        <taxon>Dothideomycetes</taxon>
        <taxon>Dothideomycetidae</taxon>
        <taxon>Mycosphaerellales</taxon>
        <taxon>Dissoconiaceae</taxon>
        <taxon>Dissoconium</taxon>
    </lineage>
</organism>
<keyword evidence="3 8" id="KW-0378">Hydrolase</keyword>
<evidence type="ECO:0000313" key="12">
    <source>
        <dbReference type="Proteomes" id="UP000504637"/>
    </source>
</evidence>
<dbReference type="PROSITE" id="PS51635">
    <property type="entry name" value="PNPLA"/>
    <property type="match status" value="1"/>
</dbReference>
<dbReference type="InterPro" id="IPR002641">
    <property type="entry name" value="PNPLA_dom"/>
</dbReference>
<feature type="compositionally biased region" description="Polar residues" evidence="9">
    <location>
        <begin position="1538"/>
        <end position="1556"/>
    </location>
</feature>
<reference evidence="13" key="3">
    <citation type="submission" date="2025-08" db="UniProtKB">
        <authorList>
            <consortium name="RefSeq"/>
        </authorList>
    </citation>
    <scope>IDENTIFICATION</scope>
    <source>
        <strain evidence="13">CBS 342.82</strain>
    </source>
</reference>
<evidence type="ECO:0000256" key="3">
    <source>
        <dbReference type="ARBA" id="ARBA00022801"/>
    </source>
</evidence>
<feature type="active site" description="Nucleophile" evidence="8">
    <location>
        <position position="1028"/>
    </location>
</feature>
<dbReference type="InterPro" id="IPR001841">
    <property type="entry name" value="Znf_RING"/>
</dbReference>
<feature type="region of interest" description="Disordered" evidence="9">
    <location>
        <begin position="174"/>
        <end position="195"/>
    </location>
</feature>
<reference evidence="13" key="1">
    <citation type="submission" date="2020-01" db="EMBL/GenBank/DDBJ databases">
        <authorList>
            <consortium name="DOE Joint Genome Institute"/>
            <person name="Haridas S."/>
            <person name="Albert R."/>
            <person name="Binder M."/>
            <person name="Bloem J."/>
            <person name="Labutti K."/>
            <person name="Salamov A."/>
            <person name="Andreopoulos B."/>
            <person name="Baker S.E."/>
            <person name="Barry K."/>
            <person name="Bills G."/>
            <person name="Bluhm B.H."/>
            <person name="Cannon C."/>
            <person name="Castanera R."/>
            <person name="Culley D.E."/>
            <person name="Daum C."/>
            <person name="Ezra D."/>
            <person name="Gonzalez J.B."/>
            <person name="Henrissat B."/>
            <person name="Kuo A."/>
            <person name="Liang C."/>
            <person name="Lipzen A."/>
            <person name="Lutzoni F."/>
            <person name="Magnuson J."/>
            <person name="Mondo S."/>
            <person name="Nolan M."/>
            <person name="Ohm R."/>
            <person name="Pangilinan J."/>
            <person name="Park H.-J."/>
            <person name="Ramirez L."/>
            <person name="Alfaro M."/>
            <person name="Sun H."/>
            <person name="Tritt A."/>
            <person name="Yoshinaga Y."/>
            <person name="Zwiers L.-H."/>
            <person name="Turgeon B.G."/>
            <person name="Goodwin S.B."/>
            <person name="Spatafora J.W."/>
            <person name="Crous P.W."/>
            <person name="Grigoriev I.V."/>
        </authorList>
    </citation>
    <scope>NUCLEOTIDE SEQUENCE</scope>
    <source>
        <strain evidence="13">CBS 342.82</strain>
    </source>
</reference>
<accession>A0A6J3LZX2</accession>
<evidence type="ECO:0008006" key="14">
    <source>
        <dbReference type="Google" id="ProtNLM"/>
    </source>
</evidence>
<evidence type="ECO:0000256" key="6">
    <source>
        <dbReference type="ARBA" id="ARBA00023098"/>
    </source>
</evidence>
<feature type="compositionally biased region" description="Polar residues" evidence="9">
    <location>
        <begin position="1"/>
        <end position="22"/>
    </location>
</feature>
<feature type="domain" description="RING-type" evidence="10">
    <location>
        <begin position="921"/>
        <end position="951"/>
    </location>
</feature>
<feature type="compositionally biased region" description="Basic and acidic residues" evidence="9">
    <location>
        <begin position="1627"/>
        <end position="1638"/>
    </location>
</feature>
<keyword evidence="12" id="KW-1185">Reference proteome</keyword>
<dbReference type="PANTHER" id="PTHR24185:SF1">
    <property type="entry name" value="CALCIUM-INDEPENDENT PHOSPHOLIPASE A2-GAMMA"/>
    <property type="match status" value="1"/>
</dbReference>
<dbReference type="GO" id="GO:0008270">
    <property type="term" value="F:zinc ion binding"/>
    <property type="evidence" value="ECO:0007669"/>
    <property type="project" value="UniProtKB-KW"/>
</dbReference>
<dbReference type="OrthoDB" id="194358at2759"/>
<reference evidence="13" key="2">
    <citation type="submission" date="2020-04" db="EMBL/GenBank/DDBJ databases">
        <authorList>
            <consortium name="NCBI Genome Project"/>
        </authorList>
    </citation>
    <scope>NUCLEOTIDE SEQUENCE</scope>
    <source>
        <strain evidence="13">CBS 342.82</strain>
    </source>
</reference>
<evidence type="ECO:0000256" key="2">
    <source>
        <dbReference type="ARBA" id="ARBA00022771"/>
    </source>
</evidence>
<dbReference type="GeneID" id="54365698"/>
<evidence type="ECO:0000256" key="7">
    <source>
        <dbReference type="PROSITE-ProRule" id="PRU00175"/>
    </source>
</evidence>
<feature type="short sequence motif" description="GXGXXG" evidence="8">
    <location>
        <begin position="992"/>
        <end position="997"/>
    </location>
</feature>
<evidence type="ECO:0000256" key="8">
    <source>
        <dbReference type="PROSITE-ProRule" id="PRU01161"/>
    </source>
</evidence>
<dbReference type="Proteomes" id="UP000504637">
    <property type="component" value="Unplaced"/>
</dbReference>
<evidence type="ECO:0000256" key="9">
    <source>
        <dbReference type="SAM" id="MobiDB-lite"/>
    </source>
</evidence>
<gene>
    <name evidence="13" type="ORF">K489DRAFT_412175</name>
</gene>
<name>A0A6J3LZX2_9PEZI</name>
<keyword evidence="6 8" id="KW-0443">Lipid metabolism</keyword>
<keyword evidence="4" id="KW-0862">Zinc</keyword>
<dbReference type="PROSITE" id="PS00518">
    <property type="entry name" value="ZF_RING_1"/>
    <property type="match status" value="1"/>
</dbReference>
<sequence length="1669" mass="185836">MTDAQNSGINRSDAQDTATPRTRSPRGTMPSYPLSGRIDFAVDVDSCNVADSGSVYNTFRIDAGNDSEEPAVVGGFYRDASPLERITESVARQRVPRSPQDSTTLQPSTSSSFSDDRHGRHRASYVVEGTTAKPARVEVAGFRASRSQHEAKLVQRNTAAAPTPFMPYLQPAREPPTTPNSYQDPIIRESSSDGARGDADCIPIGYEVPGPQNSHFRWSPPKALTGSSTAQAARNTTVPAIRLSVVNTPGTTENLLTRTSSDTSSADVCIVCEELGDGRYYCNVCQDLFCDPCWNTQITHRRQSKTIMPGTLPHEKTKRSIAEKVKKVLTPALTKEDRERLHLEDIDTTWFGVSRSKNQPPLFRDYGRYANLIATLKTERYNQYYDDHPSSPVSKDQIGTLFPSLVSFVGVTGAGKSTLIKFLIDLKSNNDTAFFPTPVVGAPDASLPTSGDVHLYLDPVSSMSLTSQSPLLYADCEGLDGGERNPFAAATKQKFEGQGEESPSSTTDQYRPKRLNHISERELMWANNAQRGRRDYTVEYLYPRLLYTFSDVIVFVAKDARLIEKVVERLINWAHAALEKSSNQPVLPHAIIVLNASNNDIPEKLWDVKCATKTVMDKLDEALLKNPSYQHLVNFWKERRRPVRTVTGLVRMYYSSLNIVRVPTTGRPNLITDQITKLSDVIRTGSEAARESKARLRMLLNADEFQLYLQSAFDHFAENLSKPFDFVQASFANSPIPNNFGGNILKLAIQMMTTWNEIRNPWHILQELSFIVGSCIMLDTTRQKIRGVPQDMFPKYLPHLDQALMDFCDKHWRCEYQHGAERCVNVRSGHSAKGHQMQSGRLAGVGHYKSTIQCDEPTKRKFQELVYEKLVISYVMTRRRTSSSKAEDRAAAEIHCEYVLPHFFAHVTKHDPGTFVSHTVCLSCLFEPPEHALPCGHIICTPCLRSFGDCPEPSRVAIPHCPLEPKTNRFIFPWEVYLKPPGCGIRILTLDGGGIRGVVELEILKLLAAEFDNDINIQSFFDLIVGTSTGGIIALGMVERKWTIQQCSEKFEKLCVKAFVPRKGVNIPVIGRIVAAHKQSKYETKPLEEALQTAFTEHEHLFGGKRARATEIGVKVAITATSATLGEVVFANYSRTCGEQLSYAFQRPETLQGEVKTWEAARATSAAPRYFKNYYHKATKQLYSDGGIYHNNPINVADSERKLLWPELKDNEPDIVISIGTGSCVIAKEKALVSSPSNKGIVAGIRNMNNLASHHIHSSLDARRTWREFIRVRNPKGDNKQRYVRLDPEFEEPLPKLDHIRALLELKASTVSSMKRSEQIKAVAQRIAATLFYFEVASGVNDSIAPTSEMVSVVGNFHCRLQKHEIPALSNFIKKHKVPGYTPRFIIMRSDSDTDIPQLVYLNDQVLDRMSTKKSLNIYPPTTVTWSSKQARTEIFLCLDKSTRYPISGFPRKLHEGKTPITGSRQILTSVETGPWIGHSASAHARDHAWDPPLHLSKLQKTDIIERFADASHLLGSATKDDLNPNTPPEPPFESEEAYSQSTQPQHNFASTGFTTLPPSSGYRSAAWDSFELAHSRSTNSAGYVGSLSSQASAPVHQAWNGYPPSVHSSSSGRAPSELDGSSMPRMFEHYGSAERSQESPVIAVAANSNESYRHTGSAAYPAGVHELP</sequence>
<dbReference type="PANTHER" id="PTHR24185">
    <property type="entry name" value="CALCIUM-INDEPENDENT PHOSPHOLIPASE A2-GAMMA"/>
    <property type="match status" value="1"/>
</dbReference>
<dbReference type="GO" id="GO:0016020">
    <property type="term" value="C:membrane"/>
    <property type="evidence" value="ECO:0007669"/>
    <property type="project" value="TreeGrafter"/>
</dbReference>
<dbReference type="Pfam" id="PF01734">
    <property type="entry name" value="Patatin"/>
    <property type="match status" value="1"/>
</dbReference>
<dbReference type="InterPro" id="IPR017907">
    <property type="entry name" value="Znf_RING_CS"/>
</dbReference>
<feature type="domain" description="PNPLA" evidence="11">
    <location>
        <begin position="988"/>
        <end position="1198"/>
    </location>
</feature>
<feature type="region of interest" description="Disordered" evidence="9">
    <location>
        <begin position="89"/>
        <end position="121"/>
    </location>
</feature>
<keyword evidence="1" id="KW-0479">Metal-binding</keyword>
<evidence type="ECO:0000313" key="13">
    <source>
        <dbReference type="RefSeq" id="XP_033457223.1"/>
    </source>
</evidence>
<dbReference type="SUPFAM" id="SSF52151">
    <property type="entry name" value="FabD/lysophospholipase-like"/>
    <property type="match status" value="1"/>
</dbReference>
<feature type="region of interest" description="Disordered" evidence="9">
    <location>
        <begin position="1516"/>
        <end position="1556"/>
    </location>
</feature>
<dbReference type="GO" id="GO:0019369">
    <property type="term" value="P:arachidonate metabolic process"/>
    <property type="evidence" value="ECO:0007669"/>
    <property type="project" value="TreeGrafter"/>
</dbReference>
<feature type="region of interest" description="Disordered" evidence="9">
    <location>
        <begin position="1600"/>
        <end position="1669"/>
    </location>
</feature>
<feature type="compositionally biased region" description="Polar residues" evidence="9">
    <location>
        <begin position="99"/>
        <end position="113"/>
    </location>
</feature>
<dbReference type="PROSITE" id="PS50089">
    <property type="entry name" value="ZF_RING_2"/>
    <property type="match status" value="1"/>
</dbReference>
<feature type="short sequence motif" description="DGA/G" evidence="8">
    <location>
        <begin position="1185"/>
        <end position="1187"/>
    </location>
</feature>
<evidence type="ECO:0000256" key="5">
    <source>
        <dbReference type="ARBA" id="ARBA00022963"/>
    </source>
</evidence>
<dbReference type="CDD" id="cd07199">
    <property type="entry name" value="Pat17_PNPLA8_PNPLA9_like"/>
    <property type="match status" value="1"/>
</dbReference>
<evidence type="ECO:0000259" key="10">
    <source>
        <dbReference type="PROSITE" id="PS50089"/>
    </source>
</evidence>
<feature type="region of interest" description="Disordered" evidence="9">
    <location>
        <begin position="1"/>
        <end position="32"/>
    </location>
</feature>
<dbReference type="InterPro" id="IPR016035">
    <property type="entry name" value="Acyl_Trfase/lysoPLipase"/>
</dbReference>
<dbReference type="Gene3D" id="3.40.1090.10">
    <property type="entry name" value="Cytosolic phospholipase A2 catalytic domain"/>
    <property type="match status" value="1"/>
</dbReference>
<keyword evidence="5 8" id="KW-0442">Lipid degradation</keyword>
<feature type="compositionally biased region" description="Basic and acidic residues" evidence="9">
    <location>
        <begin position="186"/>
        <end position="195"/>
    </location>
</feature>
<dbReference type="RefSeq" id="XP_033457223.1">
    <property type="nucleotide sequence ID" value="XM_033607899.1"/>
</dbReference>
<proteinExistence type="predicted"/>
<evidence type="ECO:0000259" key="11">
    <source>
        <dbReference type="PROSITE" id="PS51635"/>
    </source>
</evidence>
<protein>
    <recommendedName>
        <fullName evidence="14">FabD/lysophospholipase-like protein</fullName>
    </recommendedName>
</protein>
<keyword evidence="2 7" id="KW-0863">Zinc-finger</keyword>
<feature type="short sequence motif" description="GXSXG" evidence="8">
    <location>
        <begin position="1026"/>
        <end position="1030"/>
    </location>
</feature>